<keyword evidence="2" id="KW-1185">Reference proteome</keyword>
<sequence>MSRPPFPLCHLKICAVAPLPLCCFRLQRSKETLRRLSQRFDSPLYTTENPCFLFAPYLLCSWLICCRWILEEACATCVRGLNMGEDSYVGSYCDAKNMRGTKAICCLVLGFAHLGHIGPNVLGFSPNFILTV</sequence>
<name>A0A5D2AM87_GOSDA</name>
<evidence type="ECO:0000313" key="2">
    <source>
        <dbReference type="Proteomes" id="UP000323506"/>
    </source>
</evidence>
<evidence type="ECO:0000313" key="1">
    <source>
        <dbReference type="EMBL" id="TYG45589.1"/>
    </source>
</evidence>
<accession>A0A5D2AM87</accession>
<reference evidence="1 2" key="1">
    <citation type="submission" date="2019-06" db="EMBL/GenBank/DDBJ databases">
        <title>WGS assembly of Gossypium darwinii.</title>
        <authorList>
            <person name="Chen Z.J."/>
            <person name="Sreedasyam A."/>
            <person name="Ando A."/>
            <person name="Song Q."/>
            <person name="De L."/>
            <person name="Hulse-Kemp A."/>
            <person name="Ding M."/>
            <person name="Ye W."/>
            <person name="Kirkbride R."/>
            <person name="Jenkins J."/>
            <person name="Plott C."/>
            <person name="Lovell J."/>
            <person name="Lin Y.-M."/>
            <person name="Vaughn R."/>
            <person name="Liu B."/>
            <person name="Li W."/>
            <person name="Simpson S."/>
            <person name="Scheffler B."/>
            <person name="Saski C."/>
            <person name="Grover C."/>
            <person name="Hu G."/>
            <person name="Conover J."/>
            <person name="Carlson J."/>
            <person name="Shu S."/>
            <person name="Boston L."/>
            <person name="Williams M."/>
            <person name="Peterson D."/>
            <person name="Mcgee K."/>
            <person name="Jones D."/>
            <person name="Wendel J."/>
            <person name="Stelly D."/>
            <person name="Grimwood J."/>
            <person name="Schmutz J."/>
        </authorList>
    </citation>
    <scope>NUCLEOTIDE SEQUENCE [LARGE SCALE GENOMIC DNA]</scope>
    <source>
        <strain evidence="1">1808015.09</strain>
    </source>
</reference>
<gene>
    <name evidence="1" type="ORF">ES288_D11G186700v1</name>
</gene>
<organism evidence="1 2">
    <name type="scientific">Gossypium darwinii</name>
    <name type="common">Darwin's cotton</name>
    <name type="synonym">Gossypium barbadense var. darwinii</name>
    <dbReference type="NCBI Taxonomy" id="34276"/>
    <lineage>
        <taxon>Eukaryota</taxon>
        <taxon>Viridiplantae</taxon>
        <taxon>Streptophyta</taxon>
        <taxon>Embryophyta</taxon>
        <taxon>Tracheophyta</taxon>
        <taxon>Spermatophyta</taxon>
        <taxon>Magnoliopsida</taxon>
        <taxon>eudicotyledons</taxon>
        <taxon>Gunneridae</taxon>
        <taxon>Pentapetalae</taxon>
        <taxon>rosids</taxon>
        <taxon>malvids</taxon>
        <taxon>Malvales</taxon>
        <taxon>Malvaceae</taxon>
        <taxon>Malvoideae</taxon>
        <taxon>Gossypium</taxon>
    </lineage>
</organism>
<dbReference type="AlphaFoldDB" id="A0A5D2AM87"/>
<proteinExistence type="predicted"/>
<dbReference type="EMBL" id="CM017711">
    <property type="protein sequence ID" value="TYG45589.1"/>
    <property type="molecule type" value="Genomic_DNA"/>
</dbReference>
<protein>
    <submittedName>
        <fullName evidence="1">Uncharacterized protein</fullName>
    </submittedName>
</protein>
<dbReference type="Proteomes" id="UP000323506">
    <property type="component" value="Chromosome D11"/>
</dbReference>